<dbReference type="InterPro" id="IPR050741">
    <property type="entry name" value="Acyl-CoA_dehydrogenase"/>
</dbReference>
<dbReference type="GO" id="GO:0050660">
    <property type="term" value="F:flavin adenine dinucleotide binding"/>
    <property type="evidence" value="ECO:0007669"/>
    <property type="project" value="InterPro"/>
</dbReference>
<protein>
    <submittedName>
        <fullName evidence="6">Acyl-CoA dehydrogenase family protein</fullName>
    </submittedName>
</protein>
<evidence type="ECO:0000313" key="6">
    <source>
        <dbReference type="EMBL" id="MBL0371896.1"/>
    </source>
</evidence>
<dbReference type="PANTHER" id="PTHR48083:SF19">
    <property type="entry name" value="FLAVIN-DEPENDENT MONOOXYGENASE, OXYGENASE SUBUNIT HSAA"/>
    <property type="match status" value="1"/>
</dbReference>
<dbReference type="GO" id="GO:0016712">
    <property type="term" value="F:oxidoreductase activity, acting on paired donors, with incorporation or reduction of molecular oxygen, reduced flavin or flavoprotein as one donor, and incorporation of one atom of oxygen"/>
    <property type="evidence" value="ECO:0007669"/>
    <property type="project" value="TreeGrafter"/>
</dbReference>
<evidence type="ECO:0000313" key="7">
    <source>
        <dbReference type="Proteomes" id="UP000633219"/>
    </source>
</evidence>
<dbReference type="PANTHER" id="PTHR48083">
    <property type="entry name" value="MEDIUM-CHAIN SPECIFIC ACYL-COA DEHYDROGENASE, MITOCHONDRIAL-RELATED"/>
    <property type="match status" value="1"/>
</dbReference>
<dbReference type="InterPro" id="IPR036250">
    <property type="entry name" value="AcylCo_DH-like_C"/>
</dbReference>
<evidence type="ECO:0000256" key="3">
    <source>
        <dbReference type="SAM" id="MobiDB-lite"/>
    </source>
</evidence>
<dbReference type="InterPro" id="IPR037069">
    <property type="entry name" value="AcylCoA_DH/ox_N_sf"/>
</dbReference>
<feature type="domain" description="Acyl-CoA dehydrogenase/oxidase N-terminal" evidence="4">
    <location>
        <begin position="36"/>
        <end position="127"/>
    </location>
</feature>
<dbReference type="GO" id="GO:0005737">
    <property type="term" value="C:cytoplasm"/>
    <property type="evidence" value="ECO:0007669"/>
    <property type="project" value="TreeGrafter"/>
</dbReference>
<comment type="caution">
    <text evidence="6">The sequence shown here is derived from an EMBL/GenBank/DDBJ whole genome shotgun (WGS) entry which is preliminary data.</text>
</comment>
<feature type="domain" description="Acyl-CoA dehydrogenase C-terminal" evidence="5">
    <location>
        <begin position="260"/>
        <end position="391"/>
    </location>
</feature>
<feature type="compositionally biased region" description="Polar residues" evidence="3">
    <location>
        <begin position="1"/>
        <end position="14"/>
    </location>
</feature>
<sequence length="414" mass="44770">MLNKLGSTSETPNPISRPLDAFFDAPGPDLEIVSRAREVLEIVRKHAQEGEDNRCVSEEVVNALHERGLFHISVPKRLGGSGANFRTFIDAVAEVAKADGGTAWAMALLNVCTWFASLYSDQAQEESFGTTPGARICGIFTAPAKTEIVEGGIRVTGEWWYASGSRHAQWATLGVSLGTNPDGSTILGLALVPFSDLTYRDTWFVAGMRASGSNTLVADNVFIPSHRIQNFGDMANEAYARSDSDEPNDYASFVPVAEIVLVAAQLGLARGAIDLTLSKAPTKSVAYTTFTQARHSPVHQIELAEAVSLADQAYLLVARACADIDSAALRKEKLDPLTRARIRMDTGQAGKLAREAINKLLSVNGASSFALSNSLQRIWRDSEVASRHAFVLPEMANLIYGRVLFGVEEIVQPF</sequence>
<dbReference type="Pfam" id="PF08028">
    <property type="entry name" value="Acyl-CoA_dh_2"/>
    <property type="match status" value="1"/>
</dbReference>
<evidence type="ECO:0000256" key="1">
    <source>
        <dbReference type="ARBA" id="ARBA00023002"/>
    </source>
</evidence>
<dbReference type="EMBL" id="JAEQNC010000003">
    <property type="protein sequence ID" value="MBL0371896.1"/>
    <property type="molecule type" value="Genomic_DNA"/>
</dbReference>
<dbReference type="GO" id="GO:0033539">
    <property type="term" value="P:fatty acid beta-oxidation using acyl-CoA dehydrogenase"/>
    <property type="evidence" value="ECO:0007669"/>
    <property type="project" value="TreeGrafter"/>
</dbReference>
<dbReference type="AlphaFoldDB" id="A0A936YS74"/>
<gene>
    <name evidence="6" type="ORF">JJB09_07625</name>
</gene>
<accession>A0A936YS74</accession>
<evidence type="ECO:0000259" key="5">
    <source>
        <dbReference type="Pfam" id="PF08028"/>
    </source>
</evidence>
<dbReference type="GO" id="GO:0003995">
    <property type="term" value="F:acyl-CoA dehydrogenase activity"/>
    <property type="evidence" value="ECO:0007669"/>
    <property type="project" value="TreeGrafter"/>
</dbReference>
<keyword evidence="7" id="KW-1185">Reference proteome</keyword>
<dbReference type="Proteomes" id="UP000633219">
    <property type="component" value="Unassembled WGS sequence"/>
</dbReference>
<name>A0A936YS74_9HYPH</name>
<keyword evidence="1" id="KW-0560">Oxidoreductase</keyword>
<evidence type="ECO:0000259" key="4">
    <source>
        <dbReference type="Pfam" id="PF02771"/>
    </source>
</evidence>
<dbReference type="RefSeq" id="WP_201655514.1">
    <property type="nucleotide sequence ID" value="NZ_JAEQNC010000003.1"/>
</dbReference>
<dbReference type="SUPFAM" id="SSF56645">
    <property type="entry name" value="Acyl-CoA dehydrogenase NM domain-like"/>
    <property type="match status" value="1"/>
</dbReference>
<dbReference type="Gene3D" id="2.40.110.10">
    <property type="entry name" value="Butyryl-CoA Dehydrogenase, subunit A, domain 2"/>
    <property type="match status" value="1"/>
</dbReference>
<proteinExistence type="inferred from homology"/>
<dbReference type="PIRSF" id="PIRSF016578">
    <property type="entry name" value="HsaA"/>
    <property type="match status" value="1"/>
</dbReference>
<dbReference type="Gene3D" id="1.20.140.10">
    <property type="entry name" value="Butyryl-CoA Dehydrogenase, subunit A, domain 3"/>
    <property type="match status" value="1"/>
</dbReference>
<feature type="region of interest" description="Disordered" evidence="3">
    <location>
        <begin position="1"/>
        <end position="20"/>
    </location>
</feature>
<dbReference type="InterPro" id="IPR046373">
    <property type="entry name" value="Acyl-CoA_Oxase/DH_mid-dom_sf"/>
</dbReference>
<comment type="similarity">
    <text evidence="2">Belongs to the HpaH/HsaA monooxygenase family.</text>
</comment>
<organism evidence="6 7">
    <name type="scientific">Rhizobium setariae</name>
    <dbReference type="NCBI Taxonomy" id="2801340"/>
    <lineage>
        <taxon>Bacteria</taxon>
        <taxon>Pseudomonadati</taxon>
        <taxon>Pseudomonadota</taxon>
        <taxon>Alphaproteobacteria</taxon>
        <taxon>Hyphomicrobiales</taxon>
        <taxon>Rhizobiaceae</taxon>
        <taxon>Rhizobium/Agrobacterium group</taxon>
        <taxon>Rhizobium</taxon>
    </lineage>
</organism>
<dbReference type="SUPFAM" id="SSF47203">
    <property type="entry name" value="Acyl-CoA dehydrogenase C-terminal domain-like"/>
    <property type="match status" value="1"/>
</dbReference>
<dbReference type="InterPro" id="IPR009100">
    <property type="entry name" value="AcylCoA_DH/oxidase_NM_dom_sf"/>
</dbReference>
<dbReference type="Gene3D" id="1.10.540.10">
    <property type="entry name" value="Acyl-CoA dehydrogenase/oxidase, N-terminal domain"/>
    <property type="match status" value="1"/>
</dbReference>
<dbReference type="Pfam" id="PF02771">
    <property type="entry name" value="Acyl-CoA_dh_N"/>
    <property type="match status" value="1"/>
</dbReference>
<dbReference type="InterPro" id="IPR013786">
    <property type="entry name" value="AcylCoA_DH/ox_N"/>
</dbReference>
<evidence type="ECO:0000256" key="2">
    <source>
        <dbReference type="ARBA" id="ARBA00049661"/>
    </source>
</evidence>
<reference evidence="6" key="1">
    <citation type="submission" date="2021-01" db="EMBL/GenBank/DDBJ databases">
        <title>Rhizobium sp. strain KVB221 16S ribosomal RNA gene Genome sequencing and assembly.</title>
        <authorList>
            <person name="Kang M."/>
        </authorList>
    </citation>
    <scope>NUCLEOTIDE SEQUENCE</scope>
    <source>
        <strain evidence="6">KVB221</strain>
    </source>
</reference>
<dbReference type="InterPro" id="IPR013107">
    <property type="entry name" value="Acyl-CoA_DH_C"/>
</dbReference>